<dbReference type="CDD" id="cd22160">
    <property type="entry name" value="F-box_AtFBL13-like"/>
    <property type="match status" value="1"/>
</dbReference>
<dbReference type="InterPro" id="IPR036047">
    <property type="entry name" value="F-box-like_dom_sf"/>
</dbReference>
<evidence type="ECO:0000313" key="2">
    <source>
        <dbReference type="EMBL" id="CAH8321904.1"/>
    </source>
</evidence>
<sequence length="456" mass="51785">MSDRERDGVTTTAKNPSHREIKRARDSMNGVDFISSLPDAILQHIFSLIPTKYAIRTSVLSKRWKHVWYETPSLNLDCDRYDPDSVIETLSRYYTSPKITSFHLTISPSVIQIKSLLELAMSRNTENLSLRFSPNIIIHLFPEVFFNSCSLKQLFIEDSYAINAITGNTVSWTSLKTLYLRFCLLPDETCAKILSGAPLLESLTLLSCEKLARLDLSKSLKLKRLEIEGLDEPIKIVAPHLRFLKLSHSEESQCDLVDVSSLTEAEVNMYGHRRHGFVFDEFGDPETGLADSFQIMILDTLDKLQNVEKLTLSEAFCLQILSLAVLGGAPFPMFKKLEALTIETAIYQSIIPGVAKLLQNSPRLKTIKLDIVDCNNTIKERRLVNYLYSKYLYTNQCWKPKHLDDPSFSEPKLMTSVMKFLLNTTSGDDKVGSFTFSQNKNSIFCHGLNSRLSFCH</sequence>
<protein>
    <recommendedName>
        <fullName evidence="1">F-box domain-containing protein</fullName>
    </recommendedName>
</protein>
<dbReference type="SUPFAM" id="SSF52047">
    <property type="entry name" value="RNI-like"/>
    <property type="match status" value="1"/>
</dbReference>
<evidence type="ECO:0000313" key="3">
    <source>
        <dbReference type="Proteomes" id="UP001642260"/>
    </source>
</evidence>
<gene>
    <name evidence="2" type="ORF">ERUC_LOCUS9471</name>
</gene>
<dbReference type="Gene3D" id="3.80.10.10">
    <property type="entry name" value="Ribonuclease Inhibitor"/>
    <property type="match status" value="1"/>
</dbReference>
<dbReference type="Proteomes" id="UP001642260">
    <property type="component" value="Unassembled WGS sequence"/>
</dbReference>
<dbReference type="InterPro" id="IPR032675">
    <property type="entry name" value="LRR_dom_sf"/>
</dbReference>
<feature type="domain" description="F-box" evidence="1">
    <location>
        <begin position="31"/>
        <end position="67"/>
    </location>
</feature>
<proteinExistence type="predicted"/>
<dbReference type="PANTHER" id="PTHR31900:SF32">
    <property type="entry name" value="F-BOX_RNI_FBD-LIKE DOMAIN PROTEIN"/>
    <property type="match status" value="1"/>
</dbReference>
<dbReference type="Pfam" id="PF00646">
    <property type="entry name" value="F-box"/>
    <property type="match status" value="1"/>
</dbReference>
<dbReference type="PANTHER" id="PTHR31900">
    <property type="entry name" value="F-BOX/RNI SUPERFAMILY PROTEIN-RELATED"/>
    <property type="match status" value="1"/>
</dbReference>
<name>A0ABC8JHF0_ERUVS</name>
<dbReference type="InterPro" id="IPR001810">
    <property type="entry name" value="F-box_dom"/>
</dbReference>
<dbReference type="InterPro" id="IPR050232">
    <property type="entry name" value="FBL13/AtMIF1-like"/>
</dbReference>
<dbReference type="PROSITE" id="PS50181">
    <property type="entry name" value="FBOX"/>
    <property type="match status" value="1"/>
</dbReference>
<reference evidence="2 3" key="1">
    <citation type="submission" date="2022-03" db="EMBL/GenBank/DDBJ databases">
        <authorList>
            <person name="Macdonald S."/>
            <person name="Ahmed S."/>
            <person name="Newling K."/>
        </authorList>
    </citation>
    <scope>NUCLEOTIDE SEQUENCE [LARGE SCALE GENOMIC DNA]</scope>
</reference>
<comment type="caution">
    <text evidence="2">The sequence shown here is derived from an EMBL/GenBank/DDBJ whole genome shotgun (WGS) entry which is preliminary data.</text>
</comment>
<dbReference type="AlphaFoldDB" id="A0ABC8JHF0"/>
<accession>A0ABC8JHF0</accession>
<keyword evidence="3" id="KW-1185">Reference proteome</keyword>
<evidence type="ECO:0000259" key="1">
    <source>
        <dbReference type="PROSITE" id="PS50181"/>
    </source>
</evidence>
<dbReference type="InterPro" id="IPR055411">
    <property type="entry name" value="LRR_FXL15/At3g58940/PEG3-like"/>
</dbReference>
<organism evidence="2 3">
    <name type="scientific">Eruca vesicaria subsp. sativa</name>
    <name type="common">Garden rocket</name>
    <name type="synonym">Eruca sativa</name>
    <dbReference type="NCBI Taxonomy" id="29727"/>
    <lineage>
        <taxon>Eukaryota</taxon>
        <taxon>Viridiplantae</taxon>
        <taxon>Streptophyta</taxon>
        <taxon>Embryophyta</taxon>
        <taxon>Tracheophyta</taxon>
        <taxon>Spermatophyta</taxon>
        <taxon>Magnoliopsida</taxon>
        <taxon>eudicotyledons</taxon>
        <taxon>Gunneridae</taxon>
        <taxon>Pentapetalae</taxon>
        <taxon>rosids</taxon>
        <taxon>malvids</taxon>
        <taxon>Brassicales</taxon>
        <taxon>Brassicaceae</taxon>
        <taxon>Brassiceae</taxon>
        <taxon>Eruca</taxon>
    </lineage>
</organism>
<dbReference type="InterPro" id="IPR053781">
    <property type="entry name" value="F-box_AtFBL13-like"/>
</dbReference>
<dbReference type="Gene3D" id="1.20.1280.50">
    <property type="match status" value="1"/>
</dbReference>
<dbReference type="Pfam" id="PF24758">
    <property type="entry name" value="LRR_At5g56370"/>
    <property type="match status" value="1"/>
</dbReference>
<dbReference type="EMBL" id="CAKOAT010096710">
    <property type="protein sequence ID" value="CAH8321904.1"/>
    <property type="molecule type" value="Genomic_DNA"/>
</dbReference>
<dbReference type="SUPFAM" id="SSF81383">
    <property type="entry name" value="F-box domain"/>
    <property type="match status" value="1"/>
</dbReference>